<evidence type="ECO:0008006" key="4">
    <source>
        <dbReference type="Google" id="ProtNLM"/>
    </source>
</evidence>
<evidence type="ECO:0000313" key="2">
    <source>
        <dbReference type="EMBL" id="SDB99916.1"/>
    </source>
</evidence>
<proteinExistence type="predicted"/>
<keyword evidence="1" id="KW-0472">Membrane</keyword>
<dbReference type="Proteomes" id="UP000199411">
    <property type="component" value="Unassembled WGS sequence"/>
</dbReference>
<gene>
    <name evidence="2" type="ORF">SAMN05660835_00179</name>
</gene>
<dbReference type="EMBL" id="FMYU01000001">
    <property type="protein sequence ID" value="SDB99916.1"/>
    <property type="molecule type" value="Genomic_DNA"/>
</dbReference>
<dbReference type="PROSITE" id="PS51257">
    <property type="entry name" value="PROKAR_LIPOPROTEIN"/>
    <property type="match status" value="1"/>
</dbReference>
<keyword evidence="1" id="KW-0812">Transmembrane</keyword>
<sequence length="84" mass="7839">MVKVLENNLKKPAIKIILGFFCVATLSSCSTMTPTQQRVLSGAGIGAVGGAVVGGLTAGSPAAGAAVGAAVGAGLGAAAGALTK</sequence>
<name>A0A1G6I2G2_9BACT</name>
<protein>
    <recommendedName>
        <fullName evidence="4">YMGG-like Gly-zipper</fullName>
    </recommendedName>
</protein>
<feature type="transmembrane region" description="Helical" evidence="1">
    <location>
        <begin position="39"/>
        <end position="56"/>
    </location>
</feature>
<keyword evidence="3" id="KW-1185">Reference proteome</keyword>
<accession>A0A1G6I2G2</accession>
<organism evidence="2 3">
    <name type="scientific">Desulfurella multipotens</name>
    <dbReference type="NCBI Taxonomy" id="79269"/>
    <lineage>
        <taxon>Bacteria</taxon>
        <taxon>Pseudomonadati</taxon>
        <taxon>Campylobacterota</taxon>
        <taxon>Desulfurellia</taxon>
        <taxon>Desulfurellales</taxon>
        <taxon>Desulfurellaceae</taxon>
        <taxon>Desulfurella</taxon>
    </lineage>
</organism>
<evidence type="ECO:0000313" key="3">
    <source>
        <dbReference type="Proteomes" id="UP000199411"/>
    </source>
</evidence>
<dbReference type="AlphaFoldDB" id="A0A1G6I2G2"/>
<reference evidence="3" key="1">
    <citation type="submission" date="2016-10" db="EMBL/GenBank/DDBJ databases">
        <authorList>
            <person name="Varghese N."/>
            <person name="Submissions S."/>
        </authorList>
    </citation>
    <scope>NUCLEOTIDE SEQUENCE [LARGE SCALE GENOMIC DNA]</scope>
    <source>
        <strain evidence="3">DSM 8415</strain>
    </source>
</reference>
<evidence type="ECO:0000256" key="1">
    <source>
        <dbReference type="SAM" id="Phobius"/>
    </source>
</evidence>
<dbReference type="RefSeq" id="WP_025392541.1">
    <property type="nucleotide sequence ID" value="NZ_FMYU01000001.1"/>
</dbReference>
<feature type="transmembrane region" description="Helical" evidence="1">
    <location>
        <begin position="62"/>
        <end position="82"/>
    </location>
</feature>
<keyword evidence="1" id="KW-1133">Transmembrane helix</keyword>